<protein>
    <submittedName>
        <fullName evidence="1">GatB/YqeY domain protein</fullName>
    </submittedName>
</protein>
<dbReference type="InterPro" id="IPR023168">
    <property type="entry name" value="GatB_Yqey_C_2"/>
</dbReference>
<accession>A7NRW6</accession>
<organism evidence="1 2">
    <name type="scientific">Roseiflexus castenholzii (strain DSM 13941 / HLO8)</name>
    <dbReference type="NCBI Taxonomy" id="383372"/>
    <lineage>
        <taxon>Bacteria</taxon>
        <taxon>Bacillati</taxon>
        <taxon>Chloroflexota</taxon>
        <taxon>Chloroflexia</taxon>
        <taxon>Chloroflexales</taxon>
        <taxon>Roseiflexineae</taxon>
        <taxon>Roseiflexaceae</taxon>
        <taxon>Roseiflexus</taxon>
    </lineage>
</organism>
<gene>
    <name evidence="1" type="ordered locus">Rcas_4285</name>
</gene>
<keyword evidence="2" id="KW-1185">Reference proteome</keyword>
<dbReference type="Pfam" id="PF09424">
    <property type="entry name" value="YqeY"/>
    <property type="match status" value="1"/>
</dbReference>
<dbReference type="HOGENOM" id="CLU_079430_2_2_0"/>
<dbReference type="SUPFAM" id="SSF89095">
    <property type="entry name" value="GatB/YqeY motif"/>
    <property type="match status" value="1"/>
</dbReference>
<proteinExistence type="predicted"/>
<dbReference type="STRING" id="383372.Rcas_4285"/>
<dbReference type="RefSeq" id="WP_012122733.1">
    <property type="nucleotide sequence ID" value="NC_009767.1"/>
</dbReference>
<dbReference type="PANTHER" id="PTHR28055:SF1">
    <property type="entry name" value="ALTERED INHERITANCE OF MITOCHONDRIA PROTEIN 41, MITOCHONDRIAL"/>
    <property type="match status" value="1"/>
</dbReference>
<evidence type="ECO:0000313" key="2">
    <source>
        <dbReference type="Proteomes" id="UP000000263"/>
    </source>
</evidence>
<dbReference type="KEGG" id="rca:Rcas_4285"/>
<dbReference type="InterPro" id="IPR003789">
    <property type="entry name" value="Asn/Gln_tRNA_amidoTrase-B-like"/>
</dbReference>
<dbReference type="GO" id="GO:0016884">
    <property type="term" value="F:carbon-nitrogen ligase activity, with glutamine as amido-N-donor"/>
    <property type="evidence" value="ECO:0007669"/>
    <property type="project" value="InterPro"/>
</dbReference>
<dbReference type="Proteomes" id="UP000000263">
    <property type="component" value="Chromosome"/>
</dbReference>
<dbReference type="InterPro" id="IPR019004">
    <property type="entry name" value="YqeY/Aim41"/>
</dbReference>
<dbReference type="InterPro" id="IPR042184">
    <property type="entry name" value="YqeY/Aim41_N"/>
</dbReference>
<reference evidence="1 2" key="1">
    <citation type="submission" date="2007-08" db="EMBL/GenBank/DDBJ databases">
        <title>Complete sequence of Roseiflexus castenholzii DSM 13941.</title>
        <authorList>
            <consortium name="US DOE Joint Genome Institute"/>
            <person name="Copeland A."/>
            <person name="Lucas S."/>
            <person name="Lapidus A."/>
            <person name="Barry K."/>
            <person name="Glavina del Rio T."/>
            <person name="Dalin E."/>
            <person name="Tice H."/>
            <person name="Pitluck S."/>
            <person name="Thompson L.S."/>
            <person name="Brettin T."/>
            <person name="Bruce D."/>
            <person name="Detter J.C."/>
            <person name="Han C."/>
            <person name="Tapia R."/>
            <person name="Schmutz J."/>
            <person name="Larimer F."/>
            <person name="Land M."/>
            <person name="Hauser L."/>
            <person name="Kyrpides N."/>
            <person name="Mikhailova N."/>
            <person name="Bryant D.A."/>
            <person name="Hanada S."/>
            <person name="Tsukatani Y."/>
            <person name="Richardson P."/>
        </authorList>
    </citation>
    <scope>NUCLEOTIDE SEQUENCE [LARGE SCALE GENOMIC DNA]</scope>
    <source>
        <strain evidence="2">DSM 13941 / HLO8</strain>
    </source>
</reference>
<dbReference type="eggNOG" id="COG1610">
    <property type="taxonomic scope" value="Bacteria"/>
</dbReference>
<dbReference type="Gene3D" id="1.10.1510.10">
    <property type="entry name" value="Uncharacterised protein YqeY/AIM41 PF09424, N-terminal domain"/>
    <property type="match status" value="1"/>
</dbReference>
<dbReference type="Gene3D" id="1.10.10.410">
    <property type="match status" value="1"/>
</dbReference>
<evidence type="ECO:0000313" key="1">
    <source>
        <dbReference type="EMBL" id="ABU60312.1"/>
    </source>
</evidence>
<dbReference type="OrthoDB" id="9794041at2"/>
<dbReference type="AlphaFoldDB" id="A7NRW6"/>
<name>A7NRW6_ROSCS</name>
<dbReference type="EMBL" id="CP000804">
    <property type="protein sequence ID" value="ABU60312.1"/>
    <property type="molecule type" value="Genomic_DNA"/>
</dbReference>
<sequence length="173" mass="18878">MAILQQLQNDLKAALKSGDRLRVETIRMAIDALKKAQMAQVKAAFDAAGGESADAAALAEIDRHATLTEAAEHEVLTKEVKRRREAAELYRKGGRTDLAEKEEAEAAILQAYLPQQLSEEELRPLVKAIIDEIGAAGPADMGRVMPVLMQRLKGRADGRLISQMARDLLSHAL</sequence>
<dbReference type="PANTHER" id="PTHR28055">
    <property type="entry name" value="ALTERED INHERITANCE OF MITOCHONDRIA PROTEIN 41, MITOCHONDRIAL"/>
    <property type="match status" value="1"/>
</dbReference>